<evidence type="ECO:0000313" key="2">
    <source>
        <dbReference type="EMBL" id="SVA95869.1"/>
    </source>
</evidence>
<feature type="non-terminal residue" evidence="2">
    <location>
        <position position="573"/>
    </location>
</feature>
<dbReference type="InterPro" id="IPR056822">
    <property type="entry name" value="TEN_NHL"/>
</dbReference>
<proteinExistence type="predicted"/>
<protein>
    <recommendedName>
        <fullName evidence="1">Teneurin NHL domain-containing protein</fullName>
    </recommendedName>
</protein>
<dbReference type="Pfam" id="PF25021">
    <property type="entry name" value="TEN_NHL"/>
    <property type="match status" value="1"/>
</dbReference>
<accession>A0A382A3A8</accession>
<organism evidence="2">
    <name type="scientific">marine metagenome</name>
    <dbReference type="NCBI Taxonomy" id="408172"/>
    <lineage>
        <taxon>unclassified sequences</taxon>
        <taxon>metagenomes</taxon>
        <taxon>ecological metagenomes</taxon>
    </lineage>
</organism>
<gene>
    <name evidence="2" type="ORF">METZ01_LOCUS148723</name>
</gene>
<dbReference type="PANTHER" id="PTHR13833:SF71">
    <property type="entry name" value="NHL DOMAIN-CONTAINING PROTEIN"/>
    <property type="match status" value="1"/>
</dbReference>
<dbReference type="AlphaFoldDB" id="A0A382A3A8"/>
<dbReference type="InterPro" id="IPR011042">
    <property type="entry name" value="6-blade_b-propeller_TolB-like"/>
</dbReference>
<sequence length="573" mass="61285">MRLTMKRLFIVLVVLSKMVYAQILFTVDMQPDTVVEGELFSFTLYALEGDEQQLSFDGVLPSWLTLTDINVERTVGTVELVAGTGMASFIPQGLPAVDVPLYYPQKMDILPNGEIVITDAHNHGVHKVGLDGLLFTIAGTGTPGFSGDGGPAIDAKVWAPFGLTHDNNGNIYFTNVYRIRKIDTDGIITTFAGDGTPGYSGDGGPASSAKINMLYGDITVDDYGNIYFCDTDNFRVRKIDTDGIITTIAGNGTLGYSGDGGPATEAQISHGYGIDTDTDGNVYFMDGWPNYYIRKIDVSSGIISSLYESNGGVGLTVDDNMNFYYTNMSGDVVYKIDSEGSYSVIAGDGNCGFDGDGGDASQSVICRPHDVDIDDVGNIYIVDLGNGRIRKIDTDNNINTIAGNGEIIPYDESGNPLETSFGHPNAVVLDDSNNYYVADAGFNAVRIIHQSSGLIETIAGTIGLEWGSSPDGTPANEAIIGGVRCLTFDNSGQLFFTEPWTYKVRYIDQDGILYTYAGSGEEGNSGDGGDALNASLGESHGIDFGPDGSLYFASNIQDPADDAWYGYLKKVSP</sequence>
<dbReference type="PANTHER" id="PTHR13833">
    <property type="match status" value="1"/>
</dbReference>
<name>A0A382A3A8_9ZZZZ</name>
<dbReference type="EMBL" id="UINC01023696">
    <property type="protein sequence ID" value="SVA95869.1"/>
    <property type="molecule type" value="Genomic_DNA"/>
</dbReference>
<reference evidence="2" key="1">
    <citation type="submission" date="2018-05" db="EMBL/GenBank/DDBJ databases">
        <authorList>
            <person name="Lanie J.A."/>
            <person name="Ng W.-L."/>
            <person name="Kazmierczak K.M."/>
            <person name="Andrzejewski T.M."/>
            <person name="Davidsen T.M."/>
            <person name="Wayne K.J."/>
            <person name="Tettelin H."/>
            <person name="Glass J.I."/>
            <person name="Rusch D."/>
            <person name="Podicherti R."/>
            <person name="Tsui H.-C.T."/>
            <person name="Winkler M.E."/>
        </authorList>
    </citation>
    <scope>NUCLEOTIDE SEQUENCE</scope>
</reference>
<dbReference type="SUPFAM" id="SSF101898">
    <property type="entry name" value="NHL repeat"/>
    <property type="match status" value="1"/>
</dbReference>
<feature type="domain" description="Teneurin NHL" evidence="1">
    <location>
        <begin position="146"/>
        <end position="193"/>
    </location>
</feature>
<evidence type="ECO:0000259" key="1">
    <source>
        <dbReference type="Pfam" id="PF25021"/>
    </source>
</evidence>
<dbReference type="SUPFAM" id="SSF63829">
    <property type="entry name" value="Calcium-dependent phosphotriesterase"/>
    <property type="match status" value="1"/>
</dbReference>
<dbReference type="Gene3D" id="2.120.10.30">
    <property type="entry name" value="TolB, C-terminal domain"/>
    <property type="match status" value="4"/>
</dbReference>